<dbReference type="Gene3D" id="3.40.30.10">
    <property type="entry name" value="Glutaredoxin"/>
    <property type="match status" value="1"/>
</dbReference>
<evidence type="ECO:0000259" key="1">
    <source>
        <dbReference type="PROSITE" id="PS50404"/>
    </source>
</evidence>
<dbReference type="SUPFAM" id="SSF47616">
    <property type="entry name" value="GST C-terminal domain-like"/>
    <property type="match status" value="1"/>
</dbReference>
<name>A0A1M7TRZ7_9RHOB</name>
<dbReference type="EMBL" id="FRDL01000009">
    <property type="protein sequence ID" value="SHN73522.1"/>
    <property type="molecule type" value="Genomic_DNA"/>
</dbReference>
<dbReference type="Pfam" id="PF13417">
    <property type="entry name" value="GST_N_3"/>
    <property type="match status" value="1"/>
</dbReference>
<reference evidence="2 3" key="1">
    <citation type="submission" date="2016-12" db="EMBL/GenBank/DDBJ databases">
        <authorList>
            <person name="Song W.-J."/>
            <person name="Kurnit D.M."/>
        </authorList>
    </citation>
    <scope>NUCLEOTIDE SEQUENCE [LARGE SCALE GENOMIC DNA]</scope>
    <source>
        <strain evidence="2 3">CGMCC 1.10808</strain>
    </source>
</reference>
<dbReference type="GO" id="GO:0006559">
    <property type="term" value="P:L-phenylalanine catabolic process"/>
    <property type="evidence" value="ECO:0007669"/>
    <property type="project" value="TreeGrafter"/>
</dbReference>
<dbReference type="CDD" id="cd00570">
    <property type="entry name" value="GST_N_family"/>
    <property type="match status" value="1"/>
</dbReference>
<evidence type="ECO:0000313" key="2">
    <source>
        <dbReference type="EMBL" id="SHN73522.1"/>
    </source>
</evidence>
<dbReference type="PANTHER" id="PTHR42673:SF21">
    <property type="entry name" value="GLUTATHIONE S-TRANSFERASE YFCF"/>
    <property type="match status" value="1"/>
</dbReference>
<proteinExistence type="predicted"/>
<dbReference type="GO" id="GO:0016034">
    <property type="term" value="F:maleylacetoacetate isomerase activity"/>
    <property type="evidence" value="ECO:0007669"/>
    <property type="project" value="TreeGrafter"/>
</dbReference>
<keyword evidence="3" id="KW-1185">Reference proteome</keyword>
<keyword evidence="2" id="KW-0808">Transferase</keyword>
<dbReference type="SUPFAM" id="SSF52833">
    <property type="entry name" value="Thioredoxin-like"/>
    <property type="match status" value="1"/>
</dbReference>
<dbReference type="OrthoDB" id="9795329at2"/>
<dbReference type="InterPro" id="IPR040079">
    <property type="entry name" value="Glutathione_S-Trfase"/>
</dbReference>
<dbReference type="STRING" id="1189325.SAMN04488119_10967"/>
<dbReference type="Gene3D" id="1.20.1050.10">
    <property type="match status" value="1"/>
</dbReference>
<dbReference type="PANTHER" id="PTHR42673">
    <property type="entry name" value="MALEYLACETOACETATE ISOMERASE"/>
    <property type="match status" value="1"/>
</dbReference>
<dbReference type="AlphaFoldDB" id="A0A1M7TRZ7"/>
<organism evidence="2 3">
    <name type="scientific">Oceanicella actignis</name>
    <dbReference type="NCBI Taxonomy" id="1189325"/>
    <lineage>
        <taxon>Bacteria</taxon>
        <taxon>Pseudomonadati</taxon>
        <taxon>Pseudomonadota</taxon>
        <taxon>Alphaproteobacteria</taxon>
        <taxon>Rhodobacterales</taxon>
        <taxon>Paracoccaceae</taxon>
        <taxon>Oceanicella</taxon>
    </lineage>
</organism>
<accession>A0A1M7TRZ7</accession>
<dbReference type="InterPro" id="IPR036282">
    <property type="entry name" value="Glutathione-S-Trfase_C_sf"/>
</dbReference>
<dbReference type="RefSeq" id="WP_072748010.1">
    <property type="nucleotide sequence ID" value="NZ_FOHL01000009.1"/>
</dbReference>
<dbReference type="PROSITE" id="PS50404">
    <property type="entry name" value="GST_NTER"/>
    <property type="match status" value="1"/>
</dbReference>
<dbReference type="Proteomes" id="UP000184066">
    <property type="component" value="Unassembled WGS sequence"/>
</dbReference>
<protein>
    <submittedName>
        <fullName evidence="2">Glutathione S-transferase</fullName>
    </submittedName>
</protein>
<sequence>MILYGRDLSPFTRRVAIWCALQGRPVIRRPLMVSGEDFDALKRINPLGRVPILQLDDGATLIETFAIIDWLEDTAEPGARLLPETGLARRKAMQEIAYANSVAEKAVALVYEHNRRPEQYRWPEWCARLEGQIRGGLEAMEAHAPEEEGWLGGATPYGGDVAFVCAYDFIAATNPRLLEGPAYPRLAWLSERANRMPAFGDSRPEPA</sequence>
<gene>
    <name evidence="2" type="ORF">SAMN05216200_10955</name>
</gene>
<dbReference type="InterPro" id="IPR004045">
    <property type="entry name" value="Glutathione_S-Trfase_N"/>
</dbReference>
<dbReference type="InterPro" id="IPR036249">
    <property type="entry name" value="Thioredoxin-like_sf"/>
</dbReference>
<feature type="domain" description="GST N-terminal" evidence="1">
    <location>
        <begin position="1"/>
        <end position="79"/>
    </location>
</feature>
<dbReference type="SFLD" id="SFLDS00019">
    <property type="entry name" value="Glutathione_Transferase_(cytos"/>
    <property type="match status" value="1"/>
</dbReference>
<evidence type="ECO:0000313" key="3">
    <source>
        <dbReference type="Proteomes" id="UP000184066"/>
    </source>
</evidence>
<dbReference type="GO" id="GO:0006749">
    <property type="term" value="P:glutathione metabolic process"/>
    <property type="evidence" value="ECO:0007669"/>
    <property type="project" value="TreeGrafter"/>
</dbReference>
<dbReference type="GO" id="GO:0004364">
    <property type="term" value="F:glutathione transferase activity"/>
    <property type="evidence" value="ECO:0007669"/>
    <property type="project" value="TreeGrafter"/>
</dbReference>